<evidence type="ECO:0000256" key="1">
    <source>
        <dbReference type="SAM" id="Phobius"/>
    </source>
</evidence>
<evidence type="ECO:0000313" key="2">
    <source>
        <dbReference type="EMBL" id="EIM05384.1"/>
    </source>
</evidence>
<gene>
    <name evidence="2" type="ORF">A1A1_16348</name>
</gene>
<dbReference type="Proteomes" id="UP000004725">
    <property type="component" value="Unassembled WGS sequence"/>
</dbReference>
<keyword evidence="1" id="KW-0812">Transmembrane</keyword>
<accession>A0AA87LRI6</accession>
<organism evidence="2 3">
    <name type="scientific">Planococcus antarcticus DSM 14505</name>
    <dbReference type="NCBI Taxonomy" id="1185653"/>
    <lineage>
        <taxon>Bacteria</taxon>
        <taxon>Bacillati</taxon>
        <taxon>Bacillota</taxon>
        <taxon>Bacilli</taxon>
        <taxon>Bacillales</taxon>
        <taxon>Caryophanaceae</taxon>
        <taxon>Planococcus</taxon>
    </lineage>
</organism>
<protein>
    <submittedName>
        <fullName evidence="2">Uncharacterized protein</fullName>
    </submittedName>
</protein>
<name>A0AA87LRI6_9BACL</name>
<dbReference type="AlphaFoldDB" id="A0AA87LRI6"/>
<feature type="transmembrane region" description="Helical" evidence="1">
    <location>
        <begin position="31"/>
        <end position="52"/>
    </location>
</feature>
<reference evidence="2 3" key="1">
    <citation type="journal article" date="2012" name="J. Bacteriol.">
        <title>Genome Sequence of the Antarctic Psychrophile Bacterium Planococcus antarcticus DSM 14505.</title>
        <authorList>
            <person name="Margolles A."/>
            <person name="Gueimonde M."/>
            <person name="Sanchez B."/>
        </authorList>
    </citation>
    <scope>NUCLEOTIDE SEQUENCE [LARGE SCALE GENOMIC DNA]</scope>
    <source>
        <strain evidence="2 3">DSM 14505</strain>
    </source>
</reference>
<sequence length="66" mass="7486">MKPIIFGIIVAFFFAFTFLLNATTETVGGSWIGSASLRYIFMVPFLLMIVLSRKNLKPPTTRDEQK</sequence>
<dbReference type="EMBL" id="AJYB01000077">
    <property type="protein sequence ID" value="EIM05384.1"/>
    <property type="molecule type" value="Genomic_DNA"/>
</dbReference>
<proteinExistence type="predicted"/>
<keyword evidence="1" id="KW-0472">Membrane</keyword>
<comment type="caution">
    <text evidence="2">The sequence shown here is derived from an EMBL/GenBank/DDBJ whole genome shotgun (WGS) entry which is preliminary data.</text>
</comment>
<evidence type="ECO:0000313" key="3">
    <source>
        <dbReference type="Proteomes" id="UP000004725"/>
    </source>
</evidence>
<keyword evidence="1" id="KW-1133">Transmembrane helix</keyword>